<dbReference type="AlphaFoldDB" id="A0A8S9PCG0"/>
<reference evidence="1" key="1">
    <citation type="submission" date="2019-12" db="EMBL/GenBank/DDBJ databases">
        <title>Genome sequencing and annotation of Brassica cretica.</title>
        <authorList>
            <person name="Studholme D.J."/>
            <person name="Sarris P."/>
        </authorList>
    </citation>
    <scope>NUCLEOTIDE SEQUENCE</scope>
    <source>
        <strain evidence="1">PFS-109/04</strain>
        <tissue evidence="1">Leaf</tissue>
    </source>
</reference>
<gene>
    <name evidence="1" type="ORF">F2Q69_00001578</name>
</gene>
<evidence type="ECO:0000313" key="1">
    <source>
        <dbReference type="EMBL" id="KAF3511032.1"/>
    </source>
</evidence>
<name>A0A8S9PCG0_BRACR</name>
<dbReference type="EMBL" id="QGKX02001521">
    <property type="protein sequence ID" value="KAF3511032.1"/>
    <property type="molecule type" value="Genomic_DNA"/>
</dbReference>
<evidence type="ECO:0000313" key="2">
    <source>
        <dbReference type="Proteomes" id="UP000712600"/>
    </source>
</evidence>
<organism evidence="1 2">
    <name type="scientific">Brassica cretica</name>
    <name type="common">Mustard</name>
    <dbReference type="NCBI Taxonomy" id="69181"/>
    <lineage>
        <taxon>Eukaryota</taxon>
        <taxon>Viridiplantae</taxon>
        <taxon>Streptophyta</taxon>
        <taxon>Embryophyta</taxon>
        <taxon>Tracheophyta</taxon>
        <taxon>Spermatophyta</taxon>
        <taxon>Magnoliopsida</taxon>
        <taxon>eudicotyledons</taxon>
        <taxon>Gunneridae</taxon>
        <taxon>Pentapetalae</taxon>
        <taxon>rosids</taxon>
        <taxon>malvids</taxon>
        <taxon>Brassicales</taxon>
        <taxon>Brassicaceae</taxon>
        <taxon>Brassiceae</taxon>
        <taxon>Brassica</taxon>
    </lineage>
</organism>
<accession>A0A8S9PCG0</accession>
<protein>
    <submittedName>
        <fullName evidence="1">Uncharacterized protein</fullName>
    </submittedName>
</protein>
<proteinExistence type="predicted"/>
<comment type="caution">
    <text evidence="1">The sequence shown here is derived from an EMBL/GenBank/DDBJ whole genome shotgun (WGS) entry which is preliminary data.</text>
</comment>
<sequence length="137" mass="14974">MYLKGFGLLTLVRDGSQNTFLADFLLASSSVCDGDGELGSGSLGRFIFELFCIFKDVCFSCSVLRYGARSELTPLVVLTASSSGGRSSGEDLFPAIKVMNFKARVPSALRLYMCLAYHRRVVSLCDGWYALVFRAVV</sequence>
<dbReference type="Proteomes" id="UP000712600">
    <property type="component" value="Unassembled WGS sequence"/>
</dbReference>